<sequence length="202" mass="22720">STTASSRANSTSTHIITIPMHRRTLPTVRTYTTLPRPRPPPHSHSHQHQPHSAQNTNTAVTVDFSTNPDKLWWDTILNQYSTSPEDAETEIIRDLTFLFHSSIHWLSFLNENHFFRRLLDRSEREYLQPSLVLSALALATLLQSSERGLGQRGRVRALMWRDAAQAYLESAWNASAVDPSLAQAAMVSPPSSLSLLFHPASS</sequence>
<evidence type="ECO:0000256" key="1">
    <source>
        <dbReference type="SAM" id="MobiDB-lite"/>
    </source>
</evidence>
<accession>A0A4S4K4L5</accession>
<reference evidence="2 3" key="1">
    <citation type="submission" date="2019-02" db="EMBL/GenBank/DDBJ databases">
        <title>Genome sequencing of the rare red list fungi Phellinidium pouzarii.</title>
        <authorList>
            <person name="Buettner E."/>
            <person name="Kellner H."/>
        </authorList>
    </citation>
    <scope>NUCLEOTIDE SEQUENCE [LARGE SCALE GENOMIC DNA]</scope>
    <source>
        <strain evidence="2 3">DSM 108285</strain>
    </source>
</reference>
<evidence type="ECO:0008006" key="4">
    <source>
        <dbReference type="Google" id="ProtNLM"/>
    </source>
</evidence>
<feature type="non-terminal residue" evidence="2">
    <location>
        <position position="1"/>
    </location>
</feature>
<proteinExistence type="predicted"/>
<evidence type="ECO:0000313" key="3">
    <source>
        <dbReference type="Proteomes" id="UP000308199"/>
    </source>
</evidence>
<comment type="caution">
    <text evidence="2">The sequence shown here is derived from an EMBL/GenBank/DDBJ whole genome shotgun (WGS) entry which is preliminary data.</text>
</comment>
<keyword evidence="3" id="KW-1185">Reference proteome</keyword>
<feature type="region of interest" description="Disordered" evidence="1">
    <location>
        <begin position="31"/>
        <end position="54"/>
    </location>
</feature>
<evidence type="ECO:0000313" key="2">
    <source>
        <dbReference type="EMBL" id="THG92671.1"/>
    </source>
</evidence>
<dbReference type="OrthoDB" id="10261408at2759"/>
<protein>
    <recommendedName>
        <fullName evidence="4">Transcription factor domain-containing protein</fullName>
    </recommendedName>
</protein>
<name>A0A4S4K4L5_9AGAM</name>
<feature type="compositionally biased region" description="Basic residues" evidence="1">
    <location>
        <begin position="39"/>
        <end position="49"/>
    </location>
</feature>
<organism evidence="2 3">
    <name type="scientific">Phellinidium pouzarii</name>
    <dbReference type="NCBI Taxonomy" id="167371"/>
    <lineage>
        <taxon>Eukaryota</taxon>
        <taxon>Fungi</taxon>
        <taxon>Dikarya</taxon>
        <taxon>Basidiomycota</taxon>
        <taxon>Agaricomycotina</taxon>
        <taxon>Agaricomycetes</taxon>
        <taxon>Hymenochaetales</taxon>
        <taxon>Hymenochaetaceae</taxon>
        <taxon>Phellinidium</taxon>
    </lineage>
</organism>
<dbReference type="AlphaFoldDB" id="A0A4S4K4L5"/>
<dbReference type="EMBL" id="SGPK01001609">
    <property type="protein sequence ID" value="THG92671.1"/>
    <property type="molecule type" value="Genomic_DNA"/>
</dbReference>
<gene>
    <name evidence="2" type="ORF">EW145_g8630</name>
</gene>
<dbReference type="Proteomes" id="UP000308199">
    <property type="component" value="Unassembled WGS sequence"/>
</dbReference>